<dbReference type="Proteomes" id="UP001445335">
    <property type="component" value="Unassembled WGS sequence"/>
</dbReference>
<sequence length="336" mass="35617">MVWRRGLCQGLLVYRAHATCAAAPDQLGGVLDLVSARMWTRLFTCSTGYPLPAQRSWQTPASEVHGVNEALRITATAWTSSSAAGIAPLGSAQAAPGPSVEAVEDAERATGGLWDMRCTLAARQALTTMRGNASHPLRDTVLHQLDGKLLAQLKECQPSGPALCAVLRALRGGSVLPDAAGMDALLEDKAVAWLRSSPDAPHTILRSLALLLWDFSWRAASSHPPHQIFRDAGAWLAEVDWRALAAASVERELDGLVAQAIKALHGCGDGGSNVDSVRAERLFRLACALVRFSYCPSDALAAALAARVPPLAPHLSDKGCAQDFATDIVGLLRILS</sequence>
<name>A0AAW1RET4_9CHLO</name>
<reference evidence="2 3" key="1">
    <citation type="journal article" date="2024" name="Nat. Commun.">
        <title>Phylogenomics reveals the evolutionary origins of lichenization in chlorophyte algae.</title>
        <authorList>
            <person name="Puginier C."/>
            <person name="Libourel C."/>
            <person name="Otte J."/>
            <person name="Skaloud P."/>
            <person name="Haon M."/>
            <person name="Grisel S."/>
            <person name="Petersen M."/>
            <person name="Berrin J.G."/>
            <person name="Delaux P.M."/>
            <person name="Dal Grande F."/>
            <person name="Keller J."/>
        </authorList>
    </citation>
    <scope>NUCLEOTIDE SEQUENCE [LARGE SCALE GENOMIC DNA]</scope>
    <source>
        <strain evidence="2 3">SAG 245.80</strain>
    </source>
</reference>
<dbReference type="AlphaFoldDB" id="A0AAW1RET4"/>
<proteinExistence type="predicted"/>
<evidence type="ECO:0000313" key="2">
    <source>
        <dbReference type="EMBL" id="KAK9831965.1"/>
    </source>
</evidence>
<protein>
    <recommendedName>
        <fullName evidence="4">PUL domain-containing protein</fullName>
    </recommendedName>
</protein>
<accession>A0AAW1RET4</accession>
<feature type="chain" id="PRO_5043822426" description="PUL domain-containing protein" evidence="1">
    <location>
        <begin position="19"/>
        <end position="336"/>
    </location>
</feature>
<evidence type="ECO:0000256" key="1">
    <source>
        <dbReference type="SAM" id="SignalP"/>
    </source>
</evidence>
<keyword evidence="3" id="KW-1185">Reference proteome</keyword>
<comment type="caution">
    <text evidence="2">The sequence shown here is derived from an EMBL/GenBank/DDBJ whole genome shotgun (WGS) entry which is preliminary data.</text>
</comment>
<keyword evidence="1" id="KW-0732">Signal</keyword>
<feature type="signal peptide" evidence="1">
    <location>
        <begin position="1"/>
        <end position="18"/>
    </location>
</feature>
<dbReference type="EMBL" id="JALJOU010000043">
    <property type="protein sequence ID" value="KAK9831965.1"/>
    <property type="molecule type" value="Genomic_DNA"/>
</dbReference>
<evidence type="ECO:0000313" key="3">
    <source>
        <dbReference type="Proteomes" id="UP001445335"/>
    </source>
</evidence>
<gene>
    <name evidence="2" type="ORF">WJX81_003875</name>
</gene>
<organism evidence="2 3">
    <name type="scientific">Elliptochloris bilobata</name>
    <dbReference type="NCBI Taxonomy" id="381761"/>
    <lineage>
        <taxon>Eukaryota</taxon>
        <taxon>Viridiplantae</taxon>
        <taxon>Chlorophyta</taxon>
        <taxon>core chlorophytes</taxon>
        <taxon>Trebouxiophyceae</taxon>
        <taxon>Trebouxiophyceae incertae sedis</taxon>
        <taxon>Elliptochloris clade</taxon>
        <taxon>Elliptochloris</taxon>
    </lineage>
</organism>
<evidence type="ECO:0008006" key="4">
    <source>
        <dbReference type="Google" id="ProtNLM"/>
    </source>
</evidence>